<name>A0A2K8SJS5_9NOSO</name>
<dbReference type="Proteomes" id="UP000232003">
    <property type="component" value="Chromosome"/>
</dbReference>
<gene>
    <name evidence="1" type="ORF">COO91_01614</name>
</gene>
<evidence type="ECO:0000313" key="2">
    <source>
        <dbReference type="Proteomes" id="UP000232003"/>
    </source>
</evidence>
<evidence type="ECO:0000313" key="1">
    <source>
        <dbReference type="EMBL" id="AUB35724.1"/>
    </source>
</evidence>
<reference evidence="1 2" key="1">
    <citation type="submission" date="2017-11" db="EMBL/GenBank/DDBJ databases">
        <title>Complete genome of a free-living desiccation-tolerant cyanobacterium and its photosynthetic adaptation to extreme terrestrial habitat.</title>
        <authorList>
            <person name="Shang J."/>
        </authorList>
    </citation>
    <scope>NUCLEOTIDE SEQUENCE [LARGE SCALE GENOMIC DNA]</scope>
    <source>
        <strain evidence="1 2">CCNUN1</strain>
    </source>
</reference>
<organism evidence="1 2">
    <name type="scientific">Nostoc flagelliforme CCNUN1</name>
    <dbReference type="NCBI Taxonomy" id="2038116"/>
    <lineage>
        <taxon>Bacteria</taxon>
        <taxon>Bacillati</taxon>
        <taxon>Cyanobacteriota</taxon>
        <taxon>Cyanophyceae</taxon>
        <taxon>Nostocales</taxon>
        <taxon>Nostocaceae</taxon>
        <taxon>Nostoc</taxon>
    </lineage>
</organism>
<dbReference type="KEGG" id="nfl:COO91_01614"/>
<dbReference type="AlphaFoldDB" id="A0A2K8SJS5"/>
<dbReference type="EMBL" id="CP024785">
    <property type="protein sequence ID" value="AUB35724.1"/>
    <property type="molecule type" value="Genomic_DNA"/>
</dbReference>
<keyword evidence="2" id="KW-1185">Reference proteome</keyword>
<protein>
    <submittedName>
        <fullName evidence="1">Uncharacterized protein</fullName>
    </submittedName>
</protein>
<sequence>MKFSSCKILFALGERRAFRREAIPAAGYAYAKNCRTLRVATDFSSLDFGSKVAINLFALKPLIAGKF</sequence>
<proteinExistence type="predicted"/>
<dbReference type="RefSeq" id="WP_100897855.1">
    <property type="nucleotide sequence ID" value="NZ_CAWNNC010000001.1"/>
</dbReference>
<accession>A0A2K8SJS5</accession>